<feature type="region of interest" description="Disordered" evidence="1">
    <location>
        <begin position="89"/>
        <end position="137"/>
    </location>
</feature>
<evidence type="ECO:0000313" key="3">
    <source>
        <dbReference type="Proteomes" id="UP000299102"/>
    </source>
</evidence>
<dbReference type="EMBL" id="BGZK01003652">
    <property type="protein sequence ID" value="GBP03373.1"/>
    <property type="molecule type" value="Genomic_DNA"/>
</dbReference>
<dbReference type="Proteomes" id="UP000299102">
    <property type="component" value="Unassembled WGS sequence"/>
</dbReference>
<protein>
    <submittedName>
        <fullName evidence="2">Uncharacterized protein</fullName>
    </submittedName>
</protein>
<name>A0A4C1SMD7_EUMVA</name>
<evidence type="ECO:0000313" key="2">
    <source>
        <dbReference type="EMBL" id="GBP03373.1"/>
    </source>
</evidence>
<dbReference type="OrthoDB" id="4327074at2759"/>
<dbReference type="AlphaFoldDB" id="A0A4C1SMD7"/>
<sequence>MPFQFKKKGLRREIPKDLILRAIEEVSKGSKIKTTADKDQITIEVAEVVTPEIVRPYPKACPRKLIKNSRKKVKTRILTDTSENRLIELAEQERQSKNKTKRERQEKKVLKNTEKKQIPKLPPELTSNRVKKKENEQ</sequence>
<organism evidence="2 3">
    <name type="scientific">Eumeta variegata</name>
    <name type="common">Bagworm moth</name>
    <name type="synonym">Eumeta japonica</name>
    <dbReference type="NCBI Taxonomy" id="151549"/>
    <lineage>
        <taxon>Eukaryota</taxon>
        <taxon>Metazoa</taxon>
        <taxon>Ecdysozoa</taxon>
        <taxon>Arthropoda</taxon>
        <taxon>Hexapoda</taxon>
        <taxon>Insecta</taxon>
        <taxon>Pterygota</taxon>
        <taxon>Neoptera</taxon>
        <taxon>Endopterygota</taxon>
        <taxon>Lepidoptera</taxon>
        <taxon>Glossata</taxon>
        <taxon>Ditrysia</taxon>
        <taxon>Tineoidea</taxon>
        <taxon>Psychidae</taxon>
        <taxon>Oiketicinae</taxon>
        <taxon>Eumeta</taxon>
    </lineage>
</organism>
<comment type="caution">
    <text evidence="2">The sequence shown here is derived from an EMBL/GenBank/DDBJ whole genome shotgun (WGS) entry which is preliminary data.</text>
</comment>
<feature type="compositionally biased region" description="Basic and acidic residues" evidence="1">
    <location>
        <begin position="103"/>
        <end position="117"/>
    </location>
</feature>
<accession>A0A4C1SMD7</accession>
<evidence type="ECO:0000256" key="1">
    <source>
        <dbReference type="SAM" id="MobiDB-lite"/>
    </source>
</evidence>
<reference evidence="2 3" key="1">
    <citation type="journal article" date="2019" name="Commun. Biol.">
        <title>The bagworm genome reveals a unique fibroin gene that provides high tensile strength.</title>
        <authorList>
            <person name="Kono N."/>
            <person name="Nakamura H."/>
            <person name="Ohtoshi R."/>
            <person name="Tomita M."/>
            <person name="Numata K."/>
            <person name="Arakawa K."/>
        </authorList>
    </citation>
    <scope>NUCLEOTIDE SEQUENCE [LARGE SCALE GENOMIC DNA]</scope>
</reference>
<gene>
    <name evidence="2" type="ORF">EVAR_69200_1</name>
</gene>
<keyword evidence="3" id="KW-1185">Reference proteome</keyword>
<proteinExistence type="predicted"/>